<comment type="caution">
    <text evidence="1">The sequence shown here is derived from an EMBL/GenBank/DDBJ whole genome shotgun (WGS) entry which is preliminary data.</text>
</comment>
<protein>
    <submittedName>
        <fullName evidence="1">Uncharacterized protein</fullName>
    </submittedName>
</protein>
<proteinExistence type="predicted"/>
<evidence type="ECO:0000313" key="1">
    <source>
        <dbReference type="EMBL" id="CAF5045230.1"/>
    </source>
</evidence>
<reference evidence="1" key="1">
    <citation type="submission" date="2021-02" db="EMBL/GenBank/DDBJ databases">
        <authorList>
            <person name="Nowell W R."/>
        </authorList>
    </citation>
    <scope>NUCLEOTIDE SEQUENCE</scope>
</reference>
<dbReference type="Proteomes" id="UP000681967">
    <property type="component" value="Unassembled WGS sequence"/>
</dbReference>
<dbReference type="EMBL" id="CAJOBH010224830">
    <property type="protein sequence ID" value="CAF5045230.1"/>
    <property type="molecule type" value="Genomic_DNA"/>
</dbReference>
<dbReference type="AlphaFoldDB" id="A0A8S3DWF8"/>
<gene>
    <name evidence="1" type="ORF">BYL167_LOCUS57400</name>
</gene>
<evidence type="ECO:0000313" key="2">
    <source>
        <dbReference type="Proteomes" id="UP000681967"/>
    </source>
</evidence>
<accession>A0A8S3DWF8</accession>
<feature type="non-terminal residue" evidence="1">
    <location>
        <position position="1"/>
    </location>
</feature>
<organism evidence="1 2">
    <name type="scientific">Rotaria magnacalcarata</name>
    <dbReference type="NCBI Taxonomy" id="392030"/>
    <lineage>
        <taxon>Eukaryota</taxon>
        <taxon>Metazoa</taxon>
        <taxon>Spiralia</taxon>
        <taxon>Gnathifera</taxon>
        <taxon>Rotifera</taxon>
        <taxon>Eurotatoria</taxon>
        <taxon>Bdelloidea</taxon>
        <taxon>Philodinida</taxon>
        <taxon>Philodinidae</taxon>
        <taxon>Rotaria</taxon>
    </lineage>
</organism>
<sequence length="37" mass="4255">NPIVYVHVDDFAELKNHYPPKTKKQTINRCAKTTLNG</sequence>
<name>A0A8S3DWF8_9BILA</name>